<dbReference type="GO" id="GO:0042742">
    <property type="term" value="P:defense response to bacterium"/>
    <property type="evidence" value="ECO:0007669"/>
    <property type="project" value="UniProtKB-KW"/>
</dbReference>
<dbReference type="InterPro" id="IPR002861">
    <property type="entry name" value="Reeler_dom"/>
</dbReference>
<comment type="caution">
    <text evidence="11">The sequence shown here is derived from an EMBL/GenBank/DDBJ whole genome shotgun (WGS) entry which is preliminary data.</text>
</comment>
<dbReference type="InterPro" id="IPR051237">
    <property type="entry name" value="Ferric-chelate_Red/DefProt"/>
</dbReference>
<proteinExistence type="inferred from homology"/>
<dbReference type="GO" id="GO:0005576">
    <property type="term" value="C:extracellular region"/>
    <property type="evidence" value="ECO:0007669"/>
    <property type="project" value="UniProtKB-SubCell"/>
</dbReference>
<dbReference type="Gene3D" id="2.60.40.4060">
    <property type="entry name" value="Reeler domain"/>
    <property type="match status" value="1"/>
</dbReference>
<accession>A0AAN8JZN2</accession>
<organism evidence="11 12">
    <name type="scientific">Patella caerulea</name>
    <name type="common">Rayed Mediterranean limpet</name>
    <dbReference type="NCBI Taxonomy" id="87958"/>
    <lineage>
        <taxon>Eukaryota</taxon>
        <taxon>Metazoa</taxon>
        <taxon>Spiralia</taxon>
        <taxon>Lophotrochozoa</taxon>
        <taxon>Mollusca</taxon>
        <taxon>Gastropoda</taxon>
        <taxon>Patellogastropoda</taxon>
        <taxon>Patelloidea</taxon>
        <taxon>Patellidae</taxon>
        <taxon>Patella</taxon>
    </lineage>
</organism>
<comment type="similarity">
    <text evidence="2">Belongs to the insect defense protein family.</text>
</comment>
<dbReference type="GO" id="GO:0016020">
    <property type="term" value="C:membrane"/>
    <property type="evidence" value="ECO:0007669"/>
    <property type="project" value="TreeGrafter"/>
</dbReference>
<evidence type="ECO:0000256" key="9">
    <source>
        <dbReference type="SAM" id="SignalP"/>
    </source>
</evidence>
<evidence type="ECO:0000256" key="1">
    <source>
        <dbReference type="ARBA" id="ARBA00004613"/>
    </source>
</evidence>
<feature type="chain" id="PRO_5042884207" description="Reelin domain-containing protein" evidence="9">
    <location>
        <begin position="19"/>
        <end position="187"/>
    </location>
</feature>
<keyword evidence="5" id="KW-0399">Innate immunity</keyword>
<evidence type="ECO:0000256" key="7">
    <source>
        <dbReference type="ARBA" id="ARBA00022859"/>
    </source>
</evidence>
<name>A0AAN8JZN2_PATCE</name>
<keyword evidence="4" id="KW-0929">Antimicrobial</keyword>
<keyword evidence="12" id="KW-1185">Reference proteome</keyword>
<keyword evidence="8" id="KW-0044">Antibiotic</keyword>
<dbReference type="PROSITE" id="PS51019">
    <property type="entry name" value="REELIN"/>
    <property type="match status" value="1"/>
</dbReference>
<evidence type="ECO:0000259" key="10">
    <source>
        <dbReference type="PROSITE" id="PS51019"/>
    </source>
</evidence>
<dbReference type="AlphaFoldDB" id="A0AAN8JZN2"/>
<evidence type="ECO:0000256" key="8">
    <source>
        <dbReference type="ARBA" id="ARBA00023022"/>
    </source>
</evidence>
<evidence type="ECO:0000313" key="12">
    <source>
        <dbReference type="Proteomes" id="UP001347796"/>
    </source>
</evidence>
<keyword evidence="6 9" id="KW-0732">Signal</keyword>
<feature type="signal peptide" evidence="9">
    <location>
        <begin position="1"/>
        <end position="18"/>
    </location>
</feature>
<dbReference type="Pfam" id="PF02014">
    <property type="entry name" value="Reeler"/>
    <property type="match status" value="1"/>
</dbReference>
<dbReference type="GO" id="GO:0045087">
    <property type="term" value="P:innate immune response"/>
    <property type="evidence" value="ECO:0007669"/>
    <property type="project" value="UniProtKB-KW"/>
</dbReference>
<comment type="subcellular location">
    <subcellularLocation>
        <location evidence="1">Secreted</location>
    </subcellularLocation>
</comment>
<evidence type="ECO:0000256" key="4">
    <source>
        <dbReference type="ARBA" id="ARBA00022529"/>
    </source>
</evidence>
<dbReference type="Proteomes" id="UP001347796">
    <property type="component" value="Unassembled WGS sequence"/>
</dbReference>
<evidence type="ECO:0000256" key="3">
    <source>
        <dbReference type="ARBA" id="ARBA00022525"/>
    </source>
</evidence>
<dbReference type="PANTHER" id="PTHR45828">
    <property type="entry name" value="CYTOCHROME B561/FERRIC REDUCTASE TRANSMEMBRANE"/>
    <property type="match status" value="1"/>
</dbReference>
<dbReference type="CDD" id="cd08544">
    <property type="entry name" value="Reeler"/>
    <property type="match status" value="1"/>
</dbReference>
<dbReference type="EMBL" id="JAZGQO010000006">
    <property type="protein sequence ID" value="KAK6185060.1"/>
    <property type="molecule type" value="Genomic_DNA"/>
</dbReference>
<protein>
    <recommendedName>
        <fullName evidence="10">Reelin domain-containing protein</fullName>
    </recommendedName>
</protein>
<gene>
    <name evidence="11" type="ORF">SNE40_007381</name>
</gene>
<feature type="domain" description="Reelin" evidence="10">
    <location>
        <begin position="5"/>
        <end position="184"/>
    </location>
</feature>
<sequence length="187" mass="19198">MLTFVATISVFILSAVQGFPSGPPSTACSDLFPTGHAVNAQTGLSGFAITTNQATYTPGGTVTVNLLGVGNAFDGVMIQARRATTNCSSGINSVPVGTFTIPAGDTFLQLMSCGGVVNNAVAQKAKIVVTSKTVTWTAPTTSVGQIYFRGTFIKNTKTFWTNVASSIVKPLGDATAALPVCAVRTVL</sequence>
<dbReference type="InterPro" id="IPR042307">
    <property type="entry name" value="Reeler_sf"/>
</dbReference>
<evidence type="ECO:0000256" key="5">
    <source>
        <dbReference type="ARBA" id="ARBA00022588"/>
    </source>
</evidence>
<reference evidence="11 12" key="1">
    <citation type="submission" date="2024-01" db="EMBL/GenBank/DDBJ databases">
        <title>The genome of the rayed Mediterranean limpet Patella caerulea (Linnaeus, 1758).</title>
        <authorList>
            <person name="Anh-Thu Weber A."/>
            <person name="Halstead-Nussloch G."/>
        </authorList>
    </citation>
    <scope>NUCLEOTIDE SEQUENCE [LARGE SCALE GENOMIC DNA]</scope>
    <source>
        <strain evidence="11">AATW-2023a</strain>
        <tissue evidence="11">Whole specimen</tissue>
    </source>
</reference>
<evidence type="ECO:0000256" key="6">
    <source>
        <dbReference type="ARBA" id="ARBA00022729"/>
    </source>
</evidence>
<keyword evidence="7" id="KW-0391">Immunity</keyword>
<evidence type="ECO:0000313" key="11">
    <source>
        <dbReference type="EMBL" id="KAK6185060.1"/>
    </source>
</evidence>
<dbReference type="PANTHER" id="PTHR45828:SF9">
    <property type="entry name" value="CELL WALL INTEGRITY AND STRESS RESPONSE COMPONENT 4-LIKE-RELATED"/>
    <property type="match status" value="1"/>
</dbReference>
<keyword evidence="3" id="KW-0964">Secreted</keyword>
<evidence type="ECO:0000256" key="2">
    <source>
        <dbReference type="ARBA" id="ARBA00008501"/>
    </source>
</evidence>